<dbReference type="PANTHER" id="PTHR36179:SF2">
    <property type="entry name" value="LUD DOMAIN-CONTAINING PROTEIN"/>
    <property type="match status" value="1"/>
</dbReference>
<dbReference type="InterPro" id="IPR003741">
    <property type="entry name" value="LUD_dom"/>
</dbReference>
<dbReference type="InterPro" id="IPR037171">
    <property type="entry name" value="NagB/RpiA_transferase-like"/>
</dbReference>
<proteinExistence type="predicted"/>
<dbReference type="InterPro" id="IPR009501">
    <property type="entry name" value="UCP020269"/>
</dbReference>
<dbReference type="Proteomes" id="UP000769766">
    <property type="component" value="Unassembled WGS sequence"/>
</dbReference>
<accession>A0A932CP22</accession>
<dbReference type="PANTHER" id="PTHR36179">
    <property type="entry name" value="LUD_DOM DOMAIN-CONTAINING PROTEIN"/>
    <property type="match status" value="1"/>
</dbReference>
<dbReference type="SUPFAM" id="SSF100950">
    <property type="entry name" value="NagB/RpiA/CoA transferase-like"/>
    <property type="match status" value="1"/>
</dbReference>
<protein>
    <submittedName>
        <fullName evidence="2">Lactate utilization protein</fullName>
    </submittedName>
</protein>
<dbReference type="EMBL" id="JACPRF010000152">
    <property type="protein sequence ID" value="MBI2876202.1"/>
    <property type="molecule type" value="Genomic_DNA"/>
</dbReference>
<sequence length="227" mass="25378">MSEPQRKLSESEIRLNETIGWYQRHRAERVVEVLTKNRFHALFAPTREEACQQILQMIPEGATLGIGGSMTIGQIGIFPLLKGKGVKMLNPFGRDVTPESRRQVMREIFLSNVFLSSVNAITEAGQLLFIDASGNRVAATIYGPDKVILVTGVNKIVRDLDEAYHRVREYVAPTNSKRLGYENPCSKAGRCVDCEAPERICNAFVTLYKKPRQTDISVILIGEELGI</sequence>
<evidence type="ECO:0000259" key="1">
    <source>
        <dbReference type="Pfam" id="PF02589"/>
    </source>
</evidence>
<dbReference type="Pfam" id="PF02589">
    <property type="entry name" value="LUD_dom"/>
    <property type="match status" value="1"/>
</dbReference>
<evidence type="ECO:0000313" key="3">
    <source>
        <dbReference type="Proteomes" id="UP000769766"/>
    </source>
</evidence>
<name>A0A932CP22_UNCTE</name>
<dbReference type="AlphaFoldDB" id="A0A932CP22"/>
<organism evidence="2 3">
    <name type="scientific">Tectimicrobiota bacterium</name>
    <dbReference type="NCBI Taxonomy" id="2528274"/>
    <lineage>
        <taxon>Bacteria</taxon>
        <taxon>Pseudomonadati</taxon>
        <taxon>Nitrospinota/Tectimicrobiota group</taxon>
        <taxon>Candidatus Tectimicrobiota</taxon>
    </lineage>
</organism>
<dbReference type="PIRSF" id="PIRSF020269">
    <property type="entry name" value="DUF1121"/>
    <property type="match status" value="1"/>
</dbReference>
<reference evidence="2" key="1">
    <citation type="submission" date="2020-07" db="EMBL/GenBank/DDBJ databases">
        <title>Huge and variable diversity of episymbiotic CPR bacteria and DPANN archaea in groundwater ecosystems.</title>
        <authorList>
            <person name="He C.Y."/>
            <person name="Keren R."/>
            <person name="Whittaker M."/>
            <person name="Farag I.F."/>
            <person name="Doudna J."/>
            <person name="Cate J.H.D."/>
            <person name="Banfield J.F."/>
        </authorList>
    </citation>
    <scope>NUCLEOTIDE SEQUENCE</scope>
    <source>
        <strain evidence="2">NC_groundwater_672_Ag_B-0.1um_62_36</strain>
    </source>
</reference>
<evidence type="ECO:0000313" key="2">
    <source>
        <dbReference type="EMBL" id="MBI2876202.1"/>
    </source>
</evidence>
<comment type="caution">
    <text evidence="2">The sequence shown here is derived from an EMBL/GenBank/DDBJ whole genome shotgun (WGS) entry which is preliminary data.</text>
</comment>
<feature type="domain" description="LUD" evidence="1">
    <location>
        <begin position="28"/>
        <end position="221"/>
    </location>
</feature>
<gene>
    <name evidence="2" type="ORF">HYY20_04910</name>
</gene>